<keyword evidence="2" id="KW-0808">Transferase</keyword>
<keyword evidence="9 11" id="KW-0472">Membrane</keyword>
<evidence type="ECO:0000256" key="4">
    <source>
        <dbReference type="ARBA" id="ARBA00022723"/>
    </source>
</evidence>
<evidence type="ECO:0000256" key="6">
    <source>
        <dbReference type="ARBA" id="ARBA00022786"/>
    </source>
</evidence>
<dbReference type="GO" id="GO:0016740">
    <property type="term" value="F:transferase activity"/>
    <property type="evidence" value="ECO:0007669"/>
    <property type="project" value="UniProtKB-KW"/>
</dbReference>
<comment type="subcellular location">
    <subcellularLocation>
        <location evidence="1">Membrane</location>
        <topology evidence="1">Multi-pass membrane protein</topology>
    </subcellularLocation>
</comment>
<feature type="compositionally biased region" description="Low complexity" evidence="10">
    <location>
        <begin position="164"/>
        <end position="176"/>
    </location>
</feature>
<feature type="compositionally biased region" description="Basic and acidic residues" evidence="10">
    <location>
        <begin position="75"/>
        <end position="92"/>
    </location>
</feature>
<keyword evidence="7" id="KW-0862">Zinc</keyword>
<keyword evidence="6" id="KW-0833">Ubl conjugation pathway</keyword>
<evidence type="ECO:0000256" key="3">
    <source>
        <dbReference type="ARBA" id="ARBA00022692"/>
    </source>
</evidence>
<feature type="transmembrane region" description="Helical" evidence="11">
    <location>
        <begin position="273"/>
        <end position="295"/>
    </location>
</feature>
<dbReference type="PROSITE" id="PS51292">
    <property type="entry name" value="ZF_RING_CH"/>
    <property type="match status" value="1"/>
</dbReference>
<dbReference type="GO" id="GO:0008270">
    <property type="term" value="F:zinc ion binding"/>
    <property type="evidence" value="ECO:0007669"/>
    <property type="project" value="UniProtKB-KW"/>
</dbReference>
<keyword evidence="3 11" id="KW-0812">Transmembrane</keyword>
<gene>
    <name evidence="13" type="primary">March11</name>
    <name evidence="13" type="ORF">FJT64_007712</name>
</gene>
<dbReference type="CDD" id="cd16495">
    <property type="entry name" value="RING_CH-C4HC3_MARCH"/>
    <property type="match status" value="1"/>
</dbReference>
<dbReference type="EMBL" id="VIIS01001672">
    <property type="protein sequence ID" value="KAF0294678.1"/>
    <property type="molecule type" value="Genomic_DNA"/>
</dbReference>
<name>A0A6A4VXT4_AMPAM</name>
<evidence type="ECO:0000259" key="12">
    <source>
        <dbReference type="PROSITE" id="PS51292"/>
    </source>
</evidence>
<keyword evidence="14" id="KW-1185">Reference proteome</keyword>
<dbReference type="GO" id="GO:0016020">
    <property type="term" value="C:membrane"/>
    <property type="evidence" value="ECO:0007669"/>
    <property type="project" value="UniProtKB-SubCell"/>
</dbReference>
<feature type="compositionally biased region" description="Polar residues" evidence="10">
    <location>
        <begin position="94"/>
        <end position="107"/>
    </location>
</feature>
<feature type="domain" description="RING-CH-type" evidence="12">
    <location>
        <begin position="192"/>
        <end position="252"/>
    </location>
</feature>
<keyword evidence="8 11" id="KW-1133">Transmembrane helix</keyword>
<evidence type="ECO:0000313" key="13">
    <source>
        <dbReference type="EMBL" id="KAF0294678.1"/>
    </source>
</evidence>
<dbReference type="SMART" id="SM00744">
    <property type="entry name" value="RINGv"/>
    <property type="match status" value="1"/>
</dbReference>
<dbReference type="PANTHER" id="PTHR46065:SF3">
    <property type="entry name" value="FI20425P1"/>
    <property type="match status" value="1"/>
</dbReference>
<protein>
    <submittedName>
        <fullName evidence="13">E3 ubiquitin-protein ligase MARCH11</fullName>
    </submittedName>
</protein>
<dbReference type="SUPFAM" id="SSF57850">
    <property type="entry name" value="RING/U-box"/>
    <property type="match status" value="1"/>
</dbReference>
<dbReference type="Proteomes" id="UP000440578">
    <property type="component" value="Unassembled WGS sequence"/>
</dbReference>
<comment type="caution">
    <text evidence="13">The sequence shown here is derived from an EMBL/GenBank/DDBJ whole genome shotgun (WGS) entry which is preliminary data.</text>
</comment>
<evidence type="ECO:0000256" key="11">
    <source>
        <dbReference type="SAM" id="Phobius"/>
    </source>
</evidence>
<proteinExistence type="predicted"/>
<evidence type="ECO:0000313" key="14">
    <source>
        <dbReference type="Proteomes" id="UP000440578"/>
    </source>
</evidence>
<evidence type="ECO:0000256" key="9">
    <source>
        <dbReference type="ARBA" id="ARBA00023136"/>
    </source>
</evidence>
<dbReference type="Gene3D" id="3.30.40.10">
    <property type="entry name" value="Zinc/RING finger domain, C3HC4 (zinc finger)"/>
    <property type="match status" value="1"/>
</dbReference>
<dbReference type="InterPro" id="IPR011016">
    <property type="entry name" value="Znf_RING-CH"/>
</dbReference>
<sequence length="308" mass="33901">MNTDSNGDITIDDFPGKWPDGITLQVLESELADRAEDGPSDEGATDSQQTPRTAGQDRREGADTQRQSGRQGSKRTREDDNGRGGKRTREEDSGQGSPTGSRQLSQHSGRRSRDSDPPRSRESDPSRSRDSDPSRSRDSDPSRSRESDPSRSSGPEPAMTVRVDPAPAASCDPAADQGRPEGEAPSRGGSVTCSEWGEFCRICHESGEKVPLVTACRCTGSMQHVHNECLIRWILSSFNTHCEICLHRYRIGTTGMRMPHLWKLPVTDGVERYHMLLCVVALVVLAGVISFLIYVSTDEGREARTYRN</sequence>
<feature type="compositionally biased region" description="Basic and acidic residues" evidence="10">
    <location>
        <begin position="111"/>
        <end position="149"/>
    </location>
</feature>
<evidence type="ECO:0000256" key="2">
    <source>
        <dbReference type="ARBA" id="ARBA00022679"/>
    </source>
</evidence>
<dbReference type="Pfam" id="PF12906">
    <property type="entry name" value="RINGv"/>
    <property type="match status" value="1"/>
</dbReference>
<feature type="region of interest" description="Disordered" evidence="10">
    <location>
        <begin position="1"/>
        <end position="189"/>
    </location>
</feature>
<organism evidence="13 14">
    <name type="scientific">Amphibalanus amphitrite</name>
    <name type="common">Striped barnacle</name>
    <name type="synonym">Balanus amphitrite</name>
    <dbReference type="NCBI Taxonomy" id="1232801"/>
    <lineage>
        <taxon>Eukaryota</taxon>
        <taxon>Metazoa</taxon>
        <taxon>Ecdysozoa</taxon>
        <taxon>Arthropoda</taxon>
        <taxon>Crustacea</taxon>
        <taxon>Multicrustacea</taxon>
        <taxon>Cirripedia</taxon>
        <taxon>Thoracica</taxon>
        <taxon>Thoracicalcarea</taxon>
        <taxon>Balanomorpha</taxon>
        <taxon>Balanoidea</taxon>
        <taxon>Balanidae</taxon>
        <taxon>Amphibalaninae</taxon>
        <taxon>Amphibalanus</taxon>
    </lineage>
</organism>
<evidence type="ECO:0000256" key="8">
    <source>
        <dbReference type="ARBA" id="ARBA00022989"/>
    </source>
</evidence>
<dbReference type="PANTHER" id="PTHR46065">
    <property type="entry name" value="E3 UBIQUITIN-PROTEIN LIGASE MARCH 2/3 FAMILY MEMBER"/>
    <property type="match status" value="1"/>
</dbReference>
<reference evidence="13 14" key="1">
    <citation type="submission" date="2019-07" db="EMBL/GenBank/DDBJ databases">
        <title>Draft genome assembly of a fouling barnacle, Amphibalanus amphitrite (Darwin, 1854): The first reference genome for Thecostraca.</title>
        <authorList>
            <person name="Kim W."/>
        </authorList>
    </citation>
    <scope>NUCLEOTIDE SEQUENCE [LARGE SCALE GENOMIC DNA]</scope>
    <source>
        <strain evidence="13">SNU_AA5</strain>
        <tissue evidence="13">Soma without cirri and trophi</tissue>
    </source>
</reference>
<dbReference type="OrthoDB" id="273089at2759"/>
<evidence type="ECO:0000256" key="1">
    <source>
        <dbReference type="ARBA" id="ARBA00004141"/>
    </source>
</evidence>
<evidence type="ECO:0000256" key="7">
    <source>
        <dbReference type="ARBA" id="ARBA00022833"/>
    </source>
</evidence>
<evidence type="ECO:0000256" key="10">
    <source>
        <dbReference type="SAM" id="MobiDB-lite"/>
    </source>
</evidence>
<keyword evidence="5" id="KW-0863">Zinc-finger</keyword>
<evidence type="ECO:0000256" key="5">
    <source>
        <dbReference type="ARBA" id="ARBA00022771"/>
    </source>
</evidence>
<dbReference type="InterPro" id="IPR013083">
    <property type="entry name" value="Znf_RING/FYVE/PHD"/>
</dbReference>
<accession>A0A6A4VXT4</accession>
<dbReference type="AlphaFoldDB" id="A0A6A4VXT4"/>
<keyword evidence="4" id="KW-0479">Metal-binding</keyword>